<evidence type="ECO:0000259" key="12">
    <source>
        <dbReference type="PROSITE" id="PS50262"/>
    </source>
</evidence>
<evidence type="ECO:0000256" key="5">
    <source>
        <dbReference type="ARBA" id="ARBA00023040"/>
    </source>
</evidence>
<dbReference type="EMBL" id="JBJQND010000010">
    <property type="protein sequence ID" value="KAL3864429.1"/>
    <property type="molecule type" value="Genomic_DNA"/>
</dbReference>
<dbReference type="InterPro" id="IPR000995">
    <property type="entry name" value="Musac_Ach_rcpt"/>
</dbReference>
<dbReference type="PRINTS" id="PR00243">
    <property type="entry name" value="MUSCARINICR"/>
</dbReference>
<feature type="domain" description="G-protein coupled receptors family 1 profile" evidence="12">
    <location>
        <begin position="40"/>
        <end position="465"/>
    </location>
</feature>
<evidence type="ECO:0000256" key="2">
    <source>
        <dbReference type="ARBA" id="ARBA00022475"/>
    </source>
</evidence>
<keyword evidence="14" id="KW-1185">Reference proteome</keyword>
<keyword evidence="2" id="KW-1003">Cell membrane</keyword>
<dbReference type="PROSITE" id="PS50262">
    <property type="entry name" value="G_PROTEIN_RECEP_F1_2"/>
    <property type="match status" value="1"/>
</dbReference>
<dbReference type="PANTHER" id="PTHR24248">
    <property type="entry name" value="ADRENERGIC RECEPTOR-RELATED G-PROTEIN COUPLED RECEPTOR"/>
    <property type="match status" value="1"/>
</dbReference>
<dbReference type="GO" id="GO:0005886">
    <property type="term" value="C:plasma membrane"/>
    <property type="evidence" value="ECO:0007669"/>
    <property type="project" value="UniProtKB-SubCell"/>
</dbReference>
<evidence type="ECO:0000256" key="10">
    <source>
        <dbReference type="RuleBase" id="RU000688"/>
    </source>
</evidence>
<feature type="transmembrane region" description="Helical" evidence="11">
    <location>
        <begin position="140"/>
        <end position="160"/>
    </location>
</feature>
<dbReference type="InterPro" id="IPR000276">
    <property type="entry name" value="GPCR_Rhodpsn"/>
</dbReference>
<dbReference type="InterPro" id="IPR017452">
    <property type="entry name" value="GPCR_Rhodpsn_7TM"/>
</dbReference>
<keyword evidence="8" id="KW-0325">Glycoprotein</keyword>
<accession>A0ABD3VS55</accession>
<evidence type="ECO:0000256" key="9">
    <source>
        <dbReference type="ARBA" id="ARBA00023224"/>
    </source>
</evidence>
<proteinExistence type="inferred from homology"/>
<gene>
    <name evidence="13" type="ORF">ACJMK2_006113</name>
</gene>
<keyword evidence="9 10" id="KW-0807">Transducer</keyword>
<protein>
    <recommendedName>
        <fullName evidence="12">G-protein coupled receptors family 1 profile domain-containing protein</fullName>
    </recommendedName>
</protein>
<dbReference type="Proteomes" id="UP001634394">
    <property type="component" value="Unassembled WGS sequence"/>
</dbReference>
<dbReference type="SMART" id="SM01381">
    <property type="entry name" value="7TM_GPCR_Srsx"/>
    <property type="match status" value="1"/>
</dbReference>
<evidence type="ECO:0000313" key="13">
    <source>
        <dbReference type="EMBL" id="KAL3864429.1"/>
    </source>
</evidence>
<dbReference type="SUPFAM" id="SSF81321">
    <property type="entry name" value="Family A G protein-coupled receptor-like"/>
    <property type="match status" value="1"/>
</dbReference>
<organism evidence="13 14">
    <name type="scientific">Sinanodonta woodiana</name>
    <name type="common">Chinese pond mussel</name>
    <name type="synonym">Anodonta woodiana</name>
    <dbReference type="NCBI Taxonomy" id="1069815"/>
    <lineage>
        <taxon>Eukaryota</taxon>
        <taxon>Metazoa</taxon>
        <taxon>Spiralia</taxon>
        <taxon>Lophotrochozoa</taxon>
        <taxon>Mollusca</taxon>
        <taxon>Bivalvia</taxon>
        <taxon>Autobranchia</taxon>
        <taxon>Heteroconchia</taxon>
        <taxon>Palaeoheterodonta</taxon>
        <taxon>Unionida</taxon>
        <taxon>Unionoidea</taxon>
        <taxon>Unionidae</taxon>
        <taxon>Unioninae</taxon>
        <taxon>Sinanodonta</taxon>
    </lineage>
</organism>
<dbReference type="Pfam" id="PF00001">
    <property type="entry name" value="7tm_1"/>
    <property type="match status" value="1"/>
</dbReference>
<keyword evidence="4 11" id="KW-1133">Transmembrane helix</keyword>
<dbReference type="PRINTS" id="PR00237">
    <property type="entry name" value="GPCRRHODOPSN"/>
</dbReference>
<feature type="transmembrane region" description="Helical" evidence="11">
    <location>
        <begin position="413"/>
        <end position="437"/>
    </location>
</feature>
<feature type="transmembrane region" description="Helical" evidence="11">
    <location>
        <begin position="449"/>
        <end position="468"/>
    </location>
</feature>
<feature type="transmembrane region" description="Helical" evidence="11">
    <location>
        <begin position="23"/>
        <end position="49"/>
    </location>
</feature>
<evidence type="ECO:0000313" key="14">
    <source>
        <dbReference type="Proteomes" id="UP001634394"/>
    </source>
</evidence>
<evidence type="ECO:0000256" key="11">
    <source>
        <dbReference type="SAM" id="Phobius"/>
    </source>
</evidence>
<reference evidence="13 14" key="1">
    <citation type="submission" date="2024-11" db="EMBL/GenBank/DDBJ databases">
        <title>Chromosome-level genome assembly of the freshwater bivalve Anodonta woodiana.</title>
        <authorList>
            <person name="Chen X."/>
        </authorList>
    </citation>
    <scope>NUCLEOTIDE SEQUENCE [LARGE SCALE GENOMIC DNA]</scope>
    <source>
        <strain evidence="13">MN2024</strain>
        <tissue evidence="13">Gills</tissue>
    </source>
</reference>
<feature type="transmembrane region" description="Helical" evidence="11">
    <location>
        <begin position="197"/>
        <end position="213"/>
    </location>
</feature>
<evidence type="ECO:0000256" key="6">
    <source>
        <dbReference type="ARBA" id="ARBA00023136"/>
    </source>
</evidence>
<name>A0ABD3VS55_SINWO</name>
<evidence type="ECO:0000256" key="1">
    <source>
        <dbReference type="ARBA" id="ARBA00004651"/>
    </source>
</evidence>
<dbReference type="PROSITE" id="PS00237">
    <property type="entry name" value="G_PROTEIN_RECEP_F1_1"/>
    <property type="match status" value="1"/>
</dbReference>
<dbReference type="GO" id="GO:0004930">
    <property type="term" value="F:G protein-coupled receptor activity"/>
    <property type="evidence" value="ECO:0007669"/>
    <property type="project" value="UniProtKB-KW"/>
</dbReference>
<evidence type="ECO:0000256" key="3">
    <source>
        <dbReference type="ARBA" id="ARBA00022692"/>
    </source>
</evidence>
<dbReference type="AlphaFoldDB" id="A0ABD3VS55"/>
<keyword evidence="5 10" id="KW-0297">G-protein coupled receptor</keyword>
<comment type="subcellular location">
    <subcellularLocation>
        <location evidence="1">Cell membrane</location>
        <topology evidence="1">Multi-pass membrane protein</topology>
    </subcellularLocation>
</comment>
<dbReference type="PANTHER" id="PTHR24248:SF174">
    <property type="entry name" value="TYRAMINE_OCTOPAMINE RECEPTOR"/>
    <property type="match status" value="1"/>
</dbReference>
<dbReference type="Gene3D" id="1.20.1070.10">
    <property type="entry name" value="Rhodopsin 7-helix transmembrane proteins"/>
    <property type="match status" value="2"/>
</dbReference>
<feature type="transmembrane region" description="Helical" evidence="11">
    <location>
        <begin position="70"/>
        <end position="92"/>
    </location>
</feature>
<keyword evidence="7 10" id="KW-0675">Receptor</keyword>
<keyword evidence="3 10" id="KW-0812">Transmembrane</keyword>
<comment type="similarity">
    <text evidence="10">Belongs to the G-protein coupled receptor 1 family.</text>
</comment>
<comment type="caution">
    <text evidence="13">The sequence shown here is derived from an EMBL/GenBank/DDBJ whole genome shotgun (WGS) entry which is preliminary data.</text>
</comment>
<keyword evidence="6 11" id="KW-0472">Membrane</keyword>
<feature type="transmembrane region" description="Helical" evidence="11">
    <location>
        <begin position="98"/>
        <end position="119"/>
    </location>
</feature>
<evidence type="ECO:0000256" key="8">
    <source>
        <dbReference type="ARBA" id="ARBA00023180"/>
    </source>
</evidence>
<evidence type="ECO:0000256" key="4">
    <source>
        <dbReference type="ARBA" id="ARBA00022989"/>
    </source>
</evidence>
<evidence type="ECO:0000256" key="7">
    <source>
        <dbReference type="ARBA" id="ARBA00023170"/>
    </source>
</evidence>
<sequence length="517" mass="58450">MEFIGVSCENGSRKEINIFDSGIITTTLVLGTIDLVVILGNSLVIAAVISTRKLRTVTNMHIISLACADLMLGFAVLPFSISLEVVDIWLWGNTWCSMWLAVDVLLCTASILSLCAISLDRYIAVTHPIRYPQIITPRKGKIIVTFVWILSLVICLPPLLGWNDSNVHSKDESTGTIEHQNASMYIFDIFESVTRSFYLPMFVMLFFYCKIYSTAVKTSAALRTGVLTTKTSHELNHNEDCISLRVHRGGSTNSARALTHSEDRDRKFIPITQIDPNGVVTLGLKSKTGFCPKRECRMIKKEGIRVTSDRICRPRLIRAFNTKWKTVSKGKTNEDHQNVKRDKYLQVSVGQEIETSILEETCFDQADDIARNVGNKTLSITRRCRLMLTESKSVVSSKGHARKFKRETKAAKTVAIIVGAFIVCWLPFFTIYLIGAFCNDCVSELVFSIFFWLGYCNSALNPCIYALFARDFRFAFKRLLICRHQRRLNRMARTDIILGTRKIRNSPVLESDSISDF</sequence>